<dbReference type="AlphaFoldDB" id="A0AB35BY39"/>
<dbReference type="InterPro" id="IPR050833">
    <property type="entry name" value="Poly_Biosynth_Transport"/>
</dbReference>
<feature type="transmembrane region" description="Helical" evidence="6">
    <location>
        <begin position="307"/>
        <end position="330"/>
    </location>
</feature>
<dbReference type="PANTHER" id="PTHR30250">
    <property type="entry name" value="PST FAMILY PREDICTED COLANIC ACID TRANSPORTER"/>
    <property type="match status" value="1"/>
</dbReference>
<dbReference type="Proteomes" id="UP000680020">
    <property type="component" value="Unassembled WGS sequence"/>
</dbReference>
<name>A0AB35BY39_9GAMM</name>
<dbReference type="GO" id="GO:0005886">
    <property type="term" value="C:plasma membrane"/>
    <property type="evidence" value="ECO:0007669"/>
    <property type="project" value="UniProtKB-SubCell"/>
</dbReference>
<organism evidence="7 8">
    <name type="scientific">Wohlfahrtiimonas chitiniclastica</name>
    <dbReference type="NCBI Taxonomy" id="400946"/>
    <lineage>
        <taxon>Bacteria</taxon>
        <taxon>Pseudomonadati</taxon>
        <taxon>Pseudomonadota</taxon>
        <taxon>Gammaproteobacteria</taxon>
        <taxon>Cardiobacteriales</taxon>
        <taxon>Ignatzschineriaceae</taxon>
        <taxon>Wohlfahrtiimonas</taxon>
    </lineage>
</organism>
<feature type="transmembrane region" description="Helical" evidence="6">
    <location>
        <begin position="46"/>
        <end position="69"/>
    </location>
</feature>
<feature type="transmembrane region" description="Helical" evidence="6">
    <location>
        <begin position="176"/>
        <end position="197"/>
    </location>
</feature>
<dbReference type="InterPro" id="IPR002797">
    <property type="entry name" value="Polysacc_synth"/>
</dbReference>
<sequence>MSSLSLKKSVIVLLILFIGTALSAIAGFATKIIIARNTTLEVFGNYSTILAIITTLMPLCGFGIQQYWLKIFGQHGAYGIIWIKPSLLFVAISSITIFIILILWFMLTLDSYYIKLSAVILTFIVFNNVGAELLNSTLQLEAKYNWLAIWQLFQSSFLLIGICILLYVFGGKLTELNISIIQSLISCVVVLSIIPVISKFIRSQREKIIIDQLITYQKEFSPNVLNIMKEAFPFGVAGLFYLIYYQFGIVFIRQMLGAKEAGFYGVAFTFLSASLIVPGVIYQKFLLPKLHSWAYHDREKFIQSYIYGNYVMLVLGILGLISLWFLAPYIVPLLFGDEYEAAILIVQIMAINIPIVYVASSAGSLLVTQDHMKTKVYYMGAAALMSLILTPILITFFGIYGAIYASIISNMFILSIYYYKVRKSIL</sequence>
<protein>
    <submittedName>
        <fullName evidence="7">Oligosaccharide flippase family protein</fullName>
    </submittedName>
</protein>
<proteinExistence type="predicted"/>
<keyword evidence="3 6" id="KW-0812">Transmembrane</keyword>
<keyword evidence="4 6" id="KW-1133">Transmembrane helix</keyword>
<evidence type="ECO:0000313" key="8">
    <source>
        <dbReference type="Proteomes" id="UP000680020"/>
    </source>
</evidence>
<dbReference type="PANTHER" id="PTHR30250:SF11">
    <property type="entry name" value="O-ANTIGEN TRANSPORTER-RELATED"/>
    <property type="match status" value="1"/>
</dbReference>
<feature type="transmembrane region" description="Helical" evidence="6">
    <location>
        <begin position="264"/>
        <end position="287"/>
    </location>
</feature>
<reference evidence="7" key="1">
    <citation type="submission" date="2021-03" db="EMBL/GenBank/DDBJ databases">
        <title>Identification and antibiotic profiling of Wohlfahrtiimonas chitiniclastica, an underestimated human pathogen.</title>
        <authorList>
            <person name="Kopf A."/>
            <person name="Bunk B."/>
            <person name="Coldewey S."/>
            <person name="Gunzer F."/>
            <person name="Riedel T."/>
            <person name="Schroettner P."/>
        </authorList>
    </citation>
    <scope>NUCLEOTIDE SEQUENCE</scope>
    <source>
        <strain evidence="7">DSM 100917</strain>
    </source>
</reference>
<evidence type="ECO:0000313" key="7">
    <source>
        <dbReference type="EMBL" id="MBS7824747.1"/>
    </source>
</evidence>
<feature type="transmembrane region" description="Helical" evidence="6">
    <location>
        <begin position="12"/>
        <end position="34"/>
    </location>
</feature>
<evidence type="ECO:0000256" key="1">
    <source>
        <dbReference type="ARBA" id="ARBA00004651"/>
    </source>
</evidence>
<evidence type="ECO:0000256" key="5">
    <source>
        <dbReference type="ARBA" id="ARBA00023136"/>
    </source>
</evidence>
<evidence type="ECO:0000256" key="4">
    <source>
        <dbReference type="ARBA" id="ARBA00022989"/>
    </source>
</evidence>
<feature type="transmembrane region" description="Helical" evidence="6">
    <location>
        <begin position="146"/>
        <end position="170"/>
    </location>
</feature>
<evidence type="ECO:0000256" key="2">
    <source>
        <dbReference type="ARBA" id="ARBA00022475"/>
    </source>
</evidence>
<dbReference type="Pfam" id="PF01943">
    <property type="entry name" value="Polysacc_synt"/>
    <property type="match status" value="1"/>
</dbReference>
<feature type="transmembrane region" description="Helical" evidence="6">
    <location>
        <begin position="342"/>
        <end position="367"/>
    </location>
</feature>
<feature type="transmembrane region" description="Helical" evidence="6">
    <location>
        <begin position="81"/>
        <end position="106"/>
    </location>
</feature>
<keyword evidence="2" id="KW-1003">Cell membrane</keyword>
<feature type="transmembrane region" description="Helical" evidence="6">
    <location>
        <begin position="231"/>
        <end position="252"/>
    </location>
</feature>
<evidence type="ECO:0000256" key="3">
    <source>
        <dbReference type="ARBA" id="ARBA00022692"/>
    </source>
</evidence>
<dbReference type="EMBL" id="JAGIBU010000004">
    <property type="protein sequence ID" value="MBS7824747.1"/>
    <property type="molecule type" value="Genomic_DNA"/>
</dbReference>
<dbReference type="RefSeq" id="WP_213403925.1">
    <property type="nucleotide sequence ID" value="NZ_JAGIBT010000005.1"/>
</dbReference>
<accession>A0AB35BY39</accession>
<gene>
    <name evidence="7" type="ORF">J7561_05955</name>
</gene>
<feature type="transmembrane region" description="Helical" evidence="6">
    <location>
        <begin position="112"/>
        <end position="134"/>
    </location>
</feature>
<evidence type="ECO:0000256" key="6">
    <source>
        <dbReference type="SAM" id="Phobius"/>
    </source>
</evidence>
<comment type="caution">
    <text evidence="7">The sequence shown here is derived from an EMBL/GenBank/DDBJ whole genome shotgun (WGS) entry which is preliminary data.</text>
</comment>
<comment type="subcellular location">
    <subcellularLocation>
        <location evidence="1">Cell membrane</location>
        <topology evidence="1">Multi-pass membrane protein</topology>
    </subcellularLocation>
</comment>
<keyword evidence="5 6" id="KW-0472">Membrane</keyword>
<feature type="transmembrane region" description="Helical" evidence="6">
    <location>
        <begin position="402"/>
        <end position="419"/>
    </location>
</feature>
<feature type="transmembrane region" description="Helical" evidence="6">
    <location>
        <begin position="376"/>
        <end position="396"/>
    </location>
</feature>